<reference evidence="1" key="1">
    <citation type="submission" date="2023-02" db="EMBL/GenBank/DDBJ databases">
        <authorList>
            <person name="Palmer J.M."/>
        </authorList>
    </citation>
    <scope>NUCLEOTIDE SEQUENCE</scope>
    <source>
        <strain evidence="1">FW57</strain>
    </source>
</reference>
<organism evidence="1 2">
    <name type="scientific">Staphylotrichum longicolle</name>
    <dbReference type="NCBI Taxonomy" id="669026"/>
    <lineage>
        <taxon>Eukaryota</taxon>
        <taxon>Fungi</taxon>
        <taxon>Dikarya</taxon>
        <taxon>Ascomycota</taxon>
        <taxon>Pezizomycotina</taxon>
        <taxon>Sordariomycetes</taxon>
        <taxon>Sordariomycetidae</taxon>
        <taxon>Sordariales</taxon>
        <taxon>Chaetomiaceae</taxon>
        <taxon>Staphylotrichum</taxon>
    </lineage>
</organism>
<gene>
    <name evidence="1" type="ORF">NEMBOFW57_000820</name>
</gene>
<dbReference type="Proteomes" id="UP001197093">
    <property type="component" value="Unassembled WGS sequence"/>
</dbReference>
<accession>A0AAD4F024</accession>
<dbReference type="PANTHER" id="PTHR38696:SF1">
    <property type="entry name" value="MEDIATOR OF RNA POLYMERASE II TRANSCRIPTION SUBUNIT 13"/>
    <property type="match status" value="1"/>
</dbReference>
<dbReference type="PANTHER" id="PTHR38696">
    <property type="entry name" value="MEDIATOR OF RNA POLYMERASE II TRANSCRIPTION SUBUNIT 13"/>
    <property type="match status" value="1"/>
</dbReference>
<sequence>MSSTTTTPTSSSPVTPFSLPNTSTTSSYATLSLHKSDTIRLLSFPDSLLPAFESLVVASWPPGLESQSRLDQSYDFKFKGSPFGYYRSQQHVGGIRLLRNVLAFLHERGWALVAPVLCSRRYTAKDTLIFKQVGDGQSLPAVEWLGLAPLAKDKLRVVYDAPGVRLSGGGGEDEHGHDHDHLGVLITALKKMLQGLDYFDKGGWSHDSFEFELKGTPWRSRGEASVKMRIMLMRLLETMEAHGWRLYTTLVQRTGTDEDRILDTWYFVRDKEKAREVTFGAL</sequence>
<evidence type="ECO:0000313" key="2">
    <source>
        <dbReference type="Proteomes" id="UP001197093"/>
    </source>
</evidence>
<evidence type="ECO:0000313" key="1">
    <source>
        <dbReference type="EMBL" id="KAG7290816.1"/>
    </source>
</evidence>
<keyword evidence="2" id="KW-1185">Reference proteome</keyword>
<protein>
    <submittedName>
        <fullName evidence="1">Uncharacterized protein</fullName>
    </submittedName>
</protein>
<name>A0AAD4F024_9PEZI</name>
<dbReference type="AlphaFoldDB" id="A0AAD4F024"/>
<comment type="caution">
    <text evidence="1">The sequence shown here is derived from an EMBL/GenBank/DDBJ whole genome shotgun (WGS) entry which is preliminary data.</text>
</comment>
<dbReference type="EMBL" id="JAHCVI010000001">
    <property type="protein sequence ID" value="KAG7290816.1"/>
    <property type="molecule type" value="Genomic_DNA"/>
</dbReference>
<proteinExistence type="predicted"/>